<accession>A0ABW8P865</accession>
<sequence>MNQQIEVFLEKNLEINKTYKIYNGIIKVINSINIIIGFRPNISQIVCFKLIDNSVYLENSSHFIWSYTINEDEINLLKKSRKTDSYLEKIQLTINGSQIDNNFFIFNSTKSNEYLFIFISETPLNNKFGIIYLKQILFSVTNRISRVIGTENDLKSEKKNMLNSFRNKYFQIQNSEKAMHFIRNRFNTLDNFIEMSKDNINGNMDDEDMSIYKAELYRVERNYKMLMDRVKSILNKTDKPFSATNLENKSINHIFDLIRDVWYDYFKEFNPTIDINFHLNEKMTVKINPEGFYILISDWISNISKYSKGSNSIHLEEDENSFKITFKNAFSNDSKLNIESLMNDFNSNERDKILQRTSHGILIMKSILEEMNVKGCIEIENGFLKLILTLKKEIYENSHI</sequence>
<proteinExistence type="predicted"/>
<protein>
    <recommendedName>
        <fullName evidence="3">Sensor histidine kinase</fullName>
    </recommendedName>
</protein>
<dbReference type="SUPFAM" id="SSF55874">
    <property type="entry name" value="ATPase domain of HSP90 chaperone/DNA topoisomerase II/histidine kinase"/>
    <property type="match status" value="1"/>
</dbReference>
<evidence type="ECO:0008006" key="3">
    <source>
        <dbReference type="Google" id="ProtNLM"/>
    </source>
</evidence>
<name>A0ABW8P865_9FLAO</name>
<organism evidence="1 2">
    <name type="scientific">Flavobacterium oreochromis</name>
    <dbReference type="NCBI Taxonomy" id="2906078"/>
    <lineage>
        <taxon>Bacteria</taxon>
        <taxon>Pseudomonadati</taxon>
        <taxon>Bacteroidota</taxon>
        <taxon>Flavobacteriia</taxon>
        <taxon>Flavobacteriales</taxon>
        <taxon>Flavobacteriaceae</taxon>
        <taxon>Flavobacterium</taxon>
    </lineage>
</organism>
<evidence type="ECO:0000313" key="1">
    <source>
        <dbReference type="EMBL" id="MFK7000742.1"/>
    </source>
</evidence>
<comment type="caution">
    <text evidence="1">The sequence shown here is derived from an EMBL/GenBank/DDBJ whole genome shotgun (WGS) entry which is preliminary data.</text>
</comment>
<dbReference type="Proteomes" id="UP001621706">
    <property type="component" value="Unassembled WGS sequence"/>
</dbReference>
<dbReference type="RefSeq" id="WP_123902142.1">
    <property type="nucleotide sequence ID" value="NZ_MTDD01000003.1"/>
</dbReference>
<gene>
    <name evidence="1" type="ORF">V3I07_07525</name>
</gene>
<evidence type="ECO:0000313" key="2">
    <source>
        <dbReference type="Proteomes" id="UP001621706"/>
    </source>
</evidence>
<keyword evidence="2" id="KW-1185">Reference proteome</keyword>
<dbReference type="EMBL" id="JAZGZP010000009">
    <property type="protein sequence ID" value="MFK7000742.1"/>
    <property type="molecule type" value="Genomic_DNA"/>
</dbReference>
<dbReference type="InterPro" id="IPR036890">
    <property type="entry name" value="HATPase_C_sf"/>
</dbReference>
<reference evidence="1 2" key="1">
    <citation type="submission" date="2024-02" db="EMBL/GenBank/DDBJ databases">
        <title>Comparative Genomic Analysis of Flavobacterium Species Causing Columnaris Disease of Freshwater Fish in Thailand: Insights into Virulence and Resistance Mechanisms.</title>
        <authorList>
            <person name="Nguyen D."/>
            <person name="Chokmangmeepisarn P."/>
            <person name="Khianchaikhan K."/>
            <person name="Morishita M."/>
            <person name="Bunnoy A."/>
            <person name="Rodkhum C."/>
        </authorList>
    </citation>
    <scope>NUCLEOTIDE SEQUENCE [LARGE SCALE GENOMIC DNA]</scope>
    <source>
        <strain evidence="1 2">CNRT2201</strain>
    </source>
</reference>